<evidence type="ECO:0000259" key="2">
    <source>
        <dbReference type="PROSITE" id="PS50943"/>
    </source>
</evidence>
<dbReference type="Pfam" id="PF12844">
    <property type="entry name" value="HTH_19"/>
    <property type="match status" value="1"/>
</dbReference>
<dbReference type="PANTHER" id="PTHR46558">
    <property type="entry name" value="TRACRIPTIONAL REGULATORY PROTEIN-RELATED-RELATED"/>
    <property type="match status" value="1"/>
</dbReference>
<name>W7BNV2_9LIST</name>
<dbReference type="GO" id="GO:0003677">
    <property type="term" value="F:DNA binding"/>
    <property type="evidence" value="ECO:0007669"/>
    <property type="project" value="UniProtKB-KW"/>
</dbReference>
<gene>
    <name evidence="3" type="ORF">PGRAN_02460</name>
</gene>
<evidence type="ECO:0000256" key="1">
    <source>
        <dbReference type="ARBA" id="ARBA00023125"/>
    </source>
</evidence>
<proteinExistence type="predicted"/>
<dbReference type="Gene3D" id="1.10.260.40">
    <property type="entry name" value="lambda repressor-like DNA-binding domains"/>
    <property type="match status" value="1"/>
</dbReference>
<dbReference type="EMBL" id="AODD01000002">
    <property type="protein sequence ID" value="EUJ24721.1"/>
    <property type="molecule type" value="Genomic_DNA"/>
</dbReference>
<organism evidence="3 4">
    <name type="scientific">Listeria grandensis FSL F6-0971</name>
    <dbReference type="NCBI Taxonomy" id="1265819"/>
    <lineage>
        <taxon>Bacteria</taxon>
        <taxon>Bacillati</taxon>
        <taxon>Bacillota</taxon>
        <taxon>Bacilli</taxon>
        <taxon>Bacillales</taxon>
        <taxon>Listeriaceae</taxon>
        <taxon>Listeria</taxon>
    </lineage>
</organism>
<keyword evidence="1" id="KW-0238">DNA-binding</keyword>
<dbReference type="RefSeq" id="WP_036064716.1">
    <property type="nucleotide sequence ID" value="NZ_AODD01000002.1"/>
</dbReference>
<dbReference type="AlphaFoldDB" id="W7BNV2"/>
<accession>W7BNV2</accession>
<dbReference type="SUPFAM" id="SSF47413">
    <property type="entry name" value="lambda repressor-like DNA-binding domains"/>
    <property type="match status" value="1"/>
</dbReference>
<reference evidence="3 4" key="1">
    <citation type="journal article" date="2014" name="Int. J. Syst. Evol. Microbiol.">
        <title>Listeria floridensis sp. nov., Listeria aquatica sp. nov., Listeria cornellensis sp. nov., Listeria riparia sp. nov. and Listeria grandensis sp. nov., from agricultural and natural environments.</title>
        <authorList>
            <person name="den Bakker H.C."/>
            <person name="Warchocki S."/>
            <person name="Wright E.M."/>
            <person name="Allred A.F."/>
            <person name="Ahlstrom C."/>
            <person name="Manuel C.S."/>
            <person name="Stasiewicz M.J."/>
            <person name="Burrell A."/>
            <person name="Roof S."/>
            <person name="Strawn L."/>
            <person name="Fortes E.D."/>
            <person name="Nightingale K.K."/>
            <person name="Kephart D."/>
            <person name="Wiedmann M."/>
        </authorList>
    </citation>
    <scope>NUCLEOTIDE SEQUENCE [LARGE SCALE GENOMIC DNA]</scope>
    <source>
        <strain evidence="4">FSL F6-971</strain>
    </source>
</reference>
<dbReference type="SMART" id="SM00530">
    <property type="entry name" value="HTH_XRE"/>
    <property type="match status" value="1"/>
</dbReference>
<dbReference type="OrthoDB" id="1859224at2"/>
<dbReference type="Proteomes" id="UP000019253">
    <property type="component" value="Unassembled WGS sequence"/>
</dbReference>
<evidence type="ECO:0000313" key="3">
    <source>
        <dbReference type="EMBL" id="EUJ24721.1"/>
    </source>
</evidence>
<evidence type="ECO:0000313" key="4">
    <source>
        <dbReference type="Proteomes" id="UP000019253"/>
    </source>
</evidence>
<dbReference type="PANTHER" id="PTHR46558:SF4">
    <property type="entry name" value="DNA-BIDING PHAGE PROTEIN"/>
    <property type="match status" value="1"/>
</dbReference>
<dbReference type="CDD" id="cd00093">
    <property type="entry name" value="HTH_XRE"/>
    <property type="match status" value="1"/>
</dbReference>
<protein>
    <submittedName>
        <fullName evidence="3">XRE family transcriptional regulator</fullName>
    </submittedName>
</protein>
<feature type="domain" description="HTH cro/C1-type" evidence="2">
    <location>
        <begin position="6"/>
        <end position="60"/>
    </location>
</feature>
<dbReference type="InterPro" id="IPR010982">
    <property type="entry name" value="Lambda_DNA-bd_dom_sf"/>
</dbReference>
<comment type="caution">
    <text evidence="3">The sequence shown here is derived from an EMBL/GenBank/DDBJ whole genome shotgun (WGS) entry which is preliminary data.</text>
</comment>
<dbReference type="InterPro" id="IPR001387">
    <property type="entry name" value="Cro/C1-type_HTH"/>
</dbReference>
<sequence length="73" mass="8452">MQLQNLKKLRVSRKLTCQDVADQIGITKNYYWMIERGDRGLSYELAVQIAQVFDLNPDDIFLNNESTKCVPSD</sequence>
<dbReference type="PROSITE" id="PS50943">
    <property type="entry name" value="HTH_CROC1"/>
    <property type="match status" value="1"/>
</dbReference>
<keyword evidence="4" id="KW-1185">Reference proteome</keyword>
<dbReference type="STRING" id="1265819.PGRAN_02460"/>